<dbReference type="PANTHER" id="PTHR35609:SF1">
    <property type="entry name" value="MACRO DOMAIN-CONTAINING PROTEIN"/>
    <property type="match status" value="1"/>
</dbReference>
<accession>A0A4R7K3U3</accession>
<dbReference type="OrthoDB" id="1452819at2"/>
<protein>
    <submittedName>
        <fullName evidence="1">Uncharacterized protein</fullName>
    </submittedName>
</protein>
<evidence type="ECO:0000313" key="1">
    <source>
        <dbReference type="EMBL" id="TDT45345.1"/>
    </source>
</evidence>
<reference evidence="1 2" key="1">
    <citation type="submission" date="2019-03" db="EMBL/GenBank/DDBJ databases">
        <title>Genomic Encyclopedia of Archaeal and Bacterial Type Strains, Phase II (KMG-II): from individual species to whole genera.</title>
        <authorList>
            <person name="Goeker M."/>
        </authorList>
    </citation>
    <scope>NUCLEOTIDE SEQUENCE [LARGE SCALE GENOMIC DNA]</scope>
    <source>
        <strain evidence="1 2">DSM 25233</strain>
    </source>
</reference>
<comment type="caution">
    <text evidence="1">The sequence shown here is derived from an EMBL/GenBank/DDBJ whole genome shotgun (WGS) entry which is preliminary data.</text>
</comment>
<sequence>MWFEELTGFKEISPKNVRDNITIDGQHLISKVNNKSYQFGSLVVVSLEQLREQQTFNDSSSRIKISEVVADIQGLHANPRNEHALFQAASQFNLLEMVGPEVSPCAGVGIYENDFTQGPACAIACGAGTIYRNYFAPVNHQTGQTEGHQIDCLADIGKELNNQELQLWKMTNGYALVSLEGLLSINKQIGSFTTDQREALKGKLKVGIQWNTEVTLNDNKQLVSQIYCSALPVAYSNIESYYWENFARIVLEATYEATLYSAMINLKNNKSNSVFLTLVGGGAFGNDLDWILESLFKSLEKFKHIPLEVNIVSYGRSNEILKQEIKKFNNTLP</sequence>
<dbReference type="RefSeq" id="WP_133687684.1">
    <property type="nucleotide sequence ID" value="NZ_SOAY01000011.1"/>
</dbReference>
<name>A0A4R7K3U3_9FLAO</name>
<dbReference type="AlphaFoldDB" id="A0A4R7K3U3"/>
<dbReference type="Proteomes" id="UP000294749">
    <property type="component" value="Unassembled WGS sequence"/>
</dbReference>
<dbReference type="EMBL" id="SOAY01000011">
    <property type="protein sequence ID" value="TDT45345.1"/>
    <property type="molecule type" value="Genomic_DNA"/>
</dbReference>
<proteinExistence type="predicted"/>
<organism evidence="1 2">
    <name type="scientific">Maribacter spongiicola</name>
    <dbReference type="NCBI Taxonomy" id="1206753"/>
    <lineage>
        <taxon>Bacteria</taxon>
        <taxon>Pseudomonadati</taxon>
        <taxon>Bacteroidota</taxon>
        <taxon>Flavobacteriia</taxon>
        <taxon>Flavobacteriales</taxon>
        <taxon>Flavobacteriaceae</taxon>
        <taxon>Maribacter</taxon>
    </lineage>
</organism>
<keyword evidence="2" id="KW-1185">Reference proteome</keyword>
<evidence type="ECO:0000313" key="2">
    <source>
        <dbReference type="Proteomes" id="UP000294749"/>
    </source>
</evidence>
<gene>
    <name evidence="1" type="ORF">CLV90_2432</name>
</gene>
<dbReference type="PANTHER" id="PTHR35609">
    <property type="entry name" value="MACRO DOMAIN-CONTAINING PROTEIN"/>
    <property type="match status" value="1"/>
</dbReference>